<protein>
    <recommendedName>
        <fullName evidence="2">Tetratricopeptide repeat protein</fullName>
    </recommendedName>
</protein>
<name>A0A381MYE1_9ZZZZ</name>
<sequence length="364" mass="41849">MPALGQELIFMLRQPRVIIIFLFFVCIIYGQNFRSVDDIKDDWKNYTTFQKHELLSFCDFLIDEGHYERSLLSLFQYLYKFPGDNLELPVLYHIARSYDMSGNPVLANRYYDQVINLSEENFRVSKAAKYRKLIIKYYQEDYESVLEETDNSTDPYMITLRGYVFLQELDWISARQAFLSADERFKHRHYSRLIASIMQSIDNAAEVPMKNKWQTLAASLVPGGGRAYLREWGNAGGAIASFFLVASLASSNTGLMQSGNLSLVDNRNELIPQGLDYKLDDNNLPKSLLSFRLPTEVTLSNTNNNLIYTPAILAVSIYLGTIMKTYDGVDNANQRLFRNHINTTIAKTPLESFMDFSEPNLVEN</sequence>
<reference evidence="1" key="1">
    <citation type="submission" date="2018-05" db="EMBL/GenBank/DDBJ databases">
        <authorList>
            <person name="Lanie J.A."/>
            <person name="Ng W.-L."/>
            <person name="Kazmierczak K.M."/>
            <person name="Andrzejewski T.M."/>
            <person name="Davidsen T.M."/>
            <person name="Wayne K.J."/>
            <person name="Tettelin H."/>
            <person name="Glass J.I."/>
            <person name="Rusch D."/>
            <person name="Podicherti R."/>
            <person name="Tsui H.-C.T."/>
            <person name="Winkler M.E."/>
        </authorList>
    </citation>
    <scope>NUCLEOTIDE SEQUENCE</scope>
</reference>
<dbReference type="InterPro" id="IPR011990">
    <property type="entry name" value="TPR-like_helical_dom_sf"/>
</dbReference>
<evidence type="ECO:0000313" key="1">
    <source>
        <dbReference type="EMBL" id="SUZ47317.1"/>
    </source>
</evidence>
<organism evidence="1">
    <name type="scientific">marine metagenome</name>
    <dbReference type="NCBI Taxonomy" id="408172"/>
    <lineage>
        <taxon>unclassified sequences</taxon>
        <taxon>metagenomes</taxon>
        <taxon>ecological metagenomes</taxon>
    </lineage>
</organism>
<evidence type="ECO:0008006" key="2">
    <source>
        <dbReference type="Google" id="ProtNLM"/>
    </source>
</evidence>
<gene>
    <name evidence="1" type="ORF">METZ01_LOCUS171</name>
</gene>
<dbReference type="AlphaFoldDB" id="A0A381MYE1"/>
<dbReference type="Gene3D" id="1.25.40.10">
    <property type="entry name" value="Tetratricopeptide repeat domain"/>
    <property type="match status" value="1"/>
</dbReference>
<accession>A0A381MYE1</accession>
<proteinExistence type="predicted"/>
<dbReference type="EMBL" id="UINC01000010">
    <property type="protein sequence ID" value="SUZ47317.1"/>
    <property type="molecule type" value="Genomic_DNA"/>
</dbReference>